<comment type="caution">
    <text evidence="2">The sequence shown here is derived from an EMBL/GenBank/DDBJ whole genome shotgun (WGS) entry which is preliminary data.</text>
</comment>
<evidence type="ECO:0000313" key="3">
    <source>
        <dbReference type="Proteomes" id="UP001499878"/>
    </source>
</evidence>
<gene>
    <name evidence="2" type="ORF">GCM10023323_22210</name>
</gene>
<dbReference type="Proteomes" id="UP001499878">
    <property type="component" value="Unassembled WGS sequence"/>
</dbReference>
<dbReference type="PANTHER" id="PTHR46637:SF1">
    <property type="entry name" value="BLL5188 PROTEIN"/>
    <property type="match status" value="1"/>
</dbReference>
<organism evidence="2 3">
    <name type="scientific">Streptomyces thinghirensis</name>
    <dbReference type="NCBI Taxonomy" id="551547"/>
    <lineage>
        <taxon>Bacteria</taxon>
        <taxon>Bacillati</taxon>
        <taxon>Actinomycetota</taxon>
        <taxon>Actinomycetes</taxon>
        <taxon>Kitasatosporales</taxon>
        <taxon>Streptomycetaceae</taxon>
        <taxon>Streptomyces</taxon>
    </lineage>
</organism>
<sequence>MPARFGPWQTIHKRHMLWSADGTWETLLRHVQAVADSKGDIDWDINIDSTSVRAHLQAAGAPTALQPTLSATSKGAAERSAHLRTHSHLRPFSEEAVRRPRLSVARAAAG</sequence>
<dbReference type="EMBL" id="BAABJR010000005">
    <property type="protein sequence ID" value="GAA5207290.1"/>
    <property type="molecule type" value="Genomic_DNA"/>
</dbReference>
<reference evidence="3" key="1">
    <citation type="journal article" date="2019" name="Int. J. Syst. Evol. Microbiol.">
        <title>The Global Catalogue of Microorganisms (GCM) 10K type strain sequencing project: providing services to taxonomists for standard genome sequencing and annotation.</title>
        <authorList>
            <consortium name="The Broad Institute Genomics Platform"/>
            <consortium name="The Broad Institute Genome Sequencing Center for Infectious Disease"/>
            <person name="Wu L."/>
            <person name="Ma J."/>
        </authorList>
    </citation>
    <scope>NUCLEOTIDE SEQUENCE [LARGE SCALE GENOMIC DNA]</scope>
    <source>
        <strain evidence="3">JCM 18306</strain>
    </source>
</reference>
<accession>A0ABP9SZC6</accession>
<dbReference type="InterPro" id="IPR052909">
    <property type="entry name" value="Transposase_6_like"/>
</dbReference>
<evidence type="ECO:0008006" key="4">
    <source>
        <dbReference type="Google" id="ProtNLM"/>
    </source>
</evidence>
<keyword evidence="3" id="KW-1185">Reference proteome</keyword>
<evidence type="ECO:0000256" key="1">
    <source>
        <dbReference type="SAM" id="MobiDB-lite"/>
    </source>
</evidence>
<feature type="region of interest" description="Disordered" evidence="1">
    <location>
        <begin position="58"/>
        <end position="110"/>
    </location>
</feature>
<proteinExistence type="predicted"/>
<protein>
    <recommendedName>
        <fullName evidence="4">Transposase</fullName>
    </recommendedName>
</protein>
<evidence type="ECO:0000313" key="2">
    <source>
        <dbReference type="EMBL" id="GAA5207290.1"/>
    </source>
</evidence>
<name>A0ABP9SZC6_9ACTN</name>
<dbReference type="PANTHER" id="PTHR46637">
    <property type="entry name" value="TIS1421-TRANSPOSASE PROTEIN A"/>
    <property type="match status" value="1"/>
</dbReference>